<evidence type="ECO:0000313" key="8">
    <source>
        <dbReference type="EMBL" id="GGB48136.1"/>
    </source>
</evidence>
<keyword evidence="7" id="KW-1133">Transmembrane helix</keyword>
<dbReference type="Proteomes" id="UP000617555">
    <property type="component" value="Unassembled WGS sequence"/>
</dbReference>
<dbReference type="PANTHER" id="PTHR46630:SF1">
    <property type="entry name" value="TETRATRICOPEPTIDE REPEAT PROTEIN 29"/>
    <property type="match status" value="1"/>
</dbReference>
<keyword evidence="2" id="KW-0963">Cytoplasm</keyword>
<feature type="transmembrane region" description="Helical" evidence="7">
    <location>
        <begin position="21"/>
        <end position="44"/>
    </location>
</feature>
<evidence type="ECO:0000313" key="9">
    <source>
        <dbReference type="Proteomes" id="UP000617555"/>
    </source>
</evidence>
<dbReference type="InterPro" id="IPR011990">
    <property type="entry name" value="TPR-like_helical_dom_sf"/>
</dbReference>
<proteinExistence type="inferred from homology"/>
<feature type="transmembrane region" description="Helical" evidence="7">
    <location>
        <begin position="496"/>
        <end position="516"/>
    </location>
</feature>
<dbReference type="EMBL" id="BMII01000003">
    <property type="protein sequence ID" value="GGB48136.1"/>
    <property type="molecule type" value="Genomic_DNA"/>
</dbReference>
<dbReference type="PANTHER" id="PTHR46630">
    <property type="entry name" value="TETRATRICOPEPTIDE REPEAT PROTEIN 29"/>
    <property type="match status" value="1"/>
</dbReference>
<protein>
    <recommendedName>
        <fullName evidence="10">Tetratricopeptide repeat protein</fullName>
    </recommendedName>
</protein>
<keyword evidence="7" id="KW-0472">Membrane</keyword>
<dbReference type="Gene3D" id="1.25.40.10">
    <property type="entry name" value="Tetratricopeptide repeat domain"/>
    <property type="match status" value="2"/>
</dbReference>
<accession>A0ABQ1IN94</accession>
<evidence type="ECO:0008006" key="10">
    <source>
        <dbReference type="Google" id="ProtNLM"/>
    </source>
</evidence>
<reference evidence="9" key="1">
    <citation type="journal article" date="2019" name="Int. J. Syst. Evol. Microbiol.">
        <title>The Global Catalogue of Microorganisms (GCM) 10K type strain sequencing project: providing services to taxonomists for standard genome sequencing and annotation.</title>
        <authorList>
            <consortium name="The Broad Institute Genomics Platform"/>
            <consortium name="The Broad Institute Genome Sequencing Center for Infectious Disease"/>
            <person name="Wu L."/>
            <person name="Ma J."/>
        </authorList>
    </citation>
    <scope>NUCLEOTIDE SEQUENCE [LARGE SCALE GENOMIC DNA]</scope>
    <source>
        <strain evidence="9">CGMCC 1.15339</strain>
    </source>
</reference>
<evidence type="ECO:0000256" key="2">
    <source>
        <dbReference type="ARBA" id="ARBA00022490"/>
    </source>
</evidence>
<evidence type="ECO:0000256" key="4">
    <source>
        <dbReference type="ARBA" id="ARBA00022803"/>
    </source>
</evidence>
<evidence type="ECO:0000256" key="1">
    <source>
        <dbReference type="ARBA" id="ARBA00004496"/>
    </source>
</evidence>
<keyword evidence="9" id="KW-1185">Reference proteome</keyword>
<comment type="caution">
    <text evidence="8">The sequence shown here is derived from an EMBL/GenBank/DDBJ whole genome shotgun (WGS) entry which is preliminary data.</text>
</comment>
<name>A0ABQ1IN94_9GAMM</name>
<keyword evidence="4 6" id="KW-0802">TPR repeat</keyword>
<organism evidence="8 9">
    <name type="scientific">Shewanella inventionis</name>
    <dbReference type="NCBI Taxonomy" id="1738770"/>
    <lineage>
        <taxon>Bacteria</taxon>
        <taxon>Pseudomonadati</taxon>
        <taxon>Pseudomonadota</taxon>
        <taxon>Gammaproteobacteria</taxon>
        <taxon>Alteromonadales</taxon>
        <taxon>Shewanellaceae</taxon>
        <taxon>Shewanella</taxon>
    </lineage>
</organism>
<dbReference type="PROSITE" id="PS50005">
    <property type="entry name" value="TPR"/>
    <property type="match status" value="1"/>
</dbReference>
<evidence type="ECO:0000256" key="7">
    <source>
        <dbReference type="SAM" id="Phobius"/>
    </source>
</evidence>
<evidence type="ECO:0000256" key="5">
    <source>
        <dbReference type="ARBA" id="ARBA00038253"/>
    </source>
</evidence>
<gene>
    <name evidence="8" type="ORF">GCM10011607_05540</name>
</gene>
<comment type="similarity">
    <text evidence="5">Belongs to the Rap family.</text>
</comment>
<dbReference type="InterPro" id="IPR051476">
    <property type="entry name" value="Bac_ResReg_Asp_Phosphatase"/>
</dbReference>
<keyword evidence="3" id="KW-0677">Repeat</keyword>
<dbReference type="SUPFAM" id="SSF48452">
    <property type="entry name" value="TPR-like"/>
    <property type="match status" value="2"/>
</dbReference>
<dbReference type="InterPro" id="IPR019734">
    <property type="entry name" value="TPR_rpt"/>
</dbReference>
<comment type="subcellular location">
    <subcellularLocation>
        <location evidence="1">Cytoplasm</location>
    </subcellularLocation>
</comment>
<sequence>MGFVYRYRPNSVNLRNTLKGLIAMLRLAQLIMIISLFISVAVAAKDLQQQEIEFKEDPGKLLVKLSKSTEFPLHFTSKEEFIQVANDLGFEPVELQRDLEVLARVNLETNLSSTTKYEDAKLLIEQLDLIANTAFDQAMVTMLKARLRGRENKEYQPIVAQYMDALNRINTDMSPQATLFKYILHEHLGGLNMMLLQSAPALSHFNRYREIAYQLHNDYFIAEAETALGKYYNRNGDKAKSLQHFSEAFRLANSIHYPQLKSQTLINLARTYRDLEQWDDALKYAHEAAEIQQELGLDTYLAETLNVIAMVYEGQENWNKAVDYYLNAQQVNERVGNIIAVGINFHNLGGIYSKLNNIPSALNALQGANEIFRSLKTHHYLVHNELLFTKIYLEQGKWAETIDHANKTLELAKKLKQTDIEIETLGYLSTAYRKTNDLNAAINSVDAIIALTKDNEDTPKESDNYSEFTQQKLKFELTLVNNKLEQQVSKNKHNQLVMILLGLMLAFTLAIIIFIWRKLVLKKKLHLESTALNRIEPISQTPGYRAFIETLESMDPTQPKTLALININELNNIDIQLGLTEAQTLMQQLTTQMSQNLDTEVFIIRSGLFACYFNQQHDAEYIYDAVVKCLEKLKTIKTAIPHFANLHDAHQASIGHINLPLLANPDVNISAQLHFETLQYALAAAIGINEKPNYVSLRPLNFAPAAIFMPPLYLNLTQALNRGIIRAESNRNTLDINWPKC</sequence>
<dbReference type="Pfam" id="PF13424">
    <property type="entry name" value="TPR_12"/>
    <property type="match status" value="1"/>
</dbReference>
<feature type="repeat" description="TPR" evidence="6">
    <location>
        <begin position="222"/>
        <end position="255"/>
    </location>
</feature>
<keyword evidence="7" id="KW-0812">Transmembrane</keyword>
<evidence type="ECO:0000256" key="3">
    <source>
        <dbReference type="ARBA" id="ARBA00022737"/>
    </source>
</evidence>
<evidence type="ECO:0000256" key="6">
    <source>
        <dbReference type="PROSITE-ProRule" id="PRU00339"/>
    </source>
</evidence>
<dbReference type="SMART" id="SM00028">
    <property type="entry name" value="TPR"/>
    <property type="match status" value="4"/>
</dbReference>